<sequence length="174" mass="19183">MPEELSAFSTSILMQLGQNLVPATMLLLAIIAILASLGFAFVLIAFLRQKWTGRHVAVKSRYQPFSPATCGIAKEENRYDLPWEHTCPLTCWVSSSSKSEATTTSPLESTSSTGLWSSIVMPYAFRSGGQMRRKAASLQDAEELELGFIERTWNGQSGLPSLRKIDAFDTETNS</sequence>
<gene>
    <name evidence="2" type="ORF">CYNAS_LOCUS9435</name>
</gene>
<proteinExistence type="predicted"/>
<accession>A0AA36GSE0</accession>
<evidence type="ECO:0000313" key="3">
    <source>
        <dbReference type="Proteomes" id="UP001176961"/>
    </source>
</evidence>
<feature type="transmembrane region" description="Helical" evidence="1">
    <location>
        <begin position="20"/>
        <end position="47"/>
    </location>
</feature>
<dbReference type="EMBL" id="CATQJL010000223">
    <property type="protein sequence ID" value="CAJ0597452.1"/>
    <property type="molecule type" value="Genomic_DNA"/>
</dbReference>
<keyword evidence="3" id="KW-1185">Reference proteome</keyword>
<reference evidence="2" key="1">
    <citation type="submission" date="2023-07" db="EMBL/GenBank/DDBJ databases">
        <authorList>
            <consortium name="CYATHOMIX"/>
        </authorList>
    </citation>
    <scope>NUCLEOTIDE SEQUENCE</scope>
    <source>
        <strain evidence="2">N/A</strain>
    </source>
</reference>
<evidence type="ECO:0000256" key="1">
    <source>
        <dbReference type="SAM" id="Phobius"/>
    </source>
</evidence>
<keyword evidence="1" id="KW-1133">Transmembrane helix</keyword>
<dbReference type="Proteomes" id="UP001176961">
    <property type="component" value="Unassembled WGS sequence"/>
</dbReference>
<organism evidence="2 3">
    <name type="scientific">Cylicocyclus nassatus</name>
    <name type="common">Nematode worm</name>
    <dbReference type="NCBI Taxonomy" id="53992"/>
    <lineage>
        <taxon>Eukaryota</taxon>
        <taxon>Metazoa</taxon>
        <taxon>Ecdysozoa</taxon>
        <taxon>Nematoda</taxon>
        <taxon>Chromadorea</taxon>
        <taxon>Rhabditida</taxon>
        <taxon>Rhabditina</taxon>
        <taxon>Rhabditomorpha</taxon>
        <taxon>Strongyloidea</taxon>
        <taxon>Strongylidae</taxon>
        <taxon>Cylicocyclus</taxon>
    </lineage>
</organism>
<name>A0AA36GSE0_CYLNA</name>
<dbReference type="AlphaFoldDB" id="A0AA36GSE0"/>
<comment type="caution">
    <text evidence="2">The sequence shown here is derived from an EMBL/GenBank/DDBJ whole genome shotgun (WGS) entry which is preliminary data.</text>
</comment>
<protein>
    <submittedName>
        <fullName evidence="2">Uncharacterized protein</fullName>
    </submittedName>
</protein>
<keyword evidence="1" id="KW-0812">Transmembrane</keyword>
<evidence type="ECO:0000313" key="2">
    <source>
        <dbReference type="EMBL" id="CAJ0597452.1"/>
    </source>
</evidence>
<keyword evidence="1" id="KW-0472">Membrane</keyword>